<keyword evidence="1" id="KW-0677">Repeat</keyword>
<dbReference type="Gene3D" id="1.25.40.10">
    <property type="entry name" value="Tetratricopeptide repeat domain"/>
    <property type="match status" value="1"/>
</dbReference>
<dbReference type="Proteomes" id="UP000799423">
    <property type="component" value="Unassembled WGS sequence"/>
</dbReference>
<dbReference type="InterPro" id="IPR011990">
    <property type="entry name" value="TPR-like_helical_dom_sf"/>
</dbReference>
<proteinExistence type="predicted"/>
<dbReference type="PANTHER" id="PTHR47942">
    <property type="entry name" value="TETRATRICOPEPTIDE REPEAT (TPR)-LIKE SUPERFAMILY PROTEIN-RELATED"/>
    <property type="match status" value="1"/>
</dbReference>
<feature type="region of interest" description="Disordered" evidence="3">
    <location>
        <begin position="38"/>
        <end position="115"/>
    </location>
</feature>
<keyword evidence="5" id="KW-1185">Reference proteome</keyword>
<dbReference type="Pfam" id="PF13041">
    <property type="entry name" value="PPR_2"/>
    <property type="match status" value="1"/>
</dbReference>
<dbReference type="PANTHER" id="PTHR47942:SF63">
    <property type="entry name" value="PENTATRICOPEPTIDE REPEAT-CONTAINING PROTEIN"/>
    <property type="match status" value="1"/>
</dbReference>
<evidence type="ECO:0000313" key="5">
    <source>
        <dbReference type="Proteomes" id="UP000799423"/>
    </source>
</evidence>
<accession>A0A6A7BEH6</accession>
<evidence type="ECO:0000256" key="3">
    <source>
        <dbReference type="SAM" id="MobiDB-lite"/>
    </source>
</evidence>
<dbReference type="InterPro" id="IPR051222">
    <property type="entry name" value="PPR/CCM1_RNA-binding"/>
</dbReference>
<dbReference type="EMBL" id="MU006297">
    <property type="protein sequence ID" value="KAF2852875.1"/>
    <property type="molecule type" value="Genomic_DNA"/>
</dbReference>
<evidence type="ECO:0000256" key="1">
    <source>
        <dbReference type="ARBA" id="ARBA00022737"/>
    </source>
</evidence>
<feature type="repeat" description="PPR" evidence="2">
    <location>
        <begin position="163"/>
        <end position="197"/>
    </location>
</feature>
<sequence>MLSCRACFRRHVQALDVPTAHVLRPRSHVRSIPAHHGARLLSTHQGVPSHVDDPDDGPRPRQDRWKRSGVAANVKKREDAALRNSNPNSNLNLRPTRDETPNLARLGHRDPRIPETDWNRRKRELRYLQDPLELATFVSNELRKDRVEEMLQLVIMASHSMECVVSWNHIVDHYLTKGRVTDAIKVYNDMKKRAQFPDAYTYTILLRGLSENAHLSGVLSKALSIYHSLSAPNSRVAPSIIHTNAALRVCARALDMDALWGIAGKIPESGPAAANARTYLTIINALRQSLLLNGPKGETAEQAASRKDRGIVEARRMWEGIVGRWRSADLIIDEELICAMGRLLLAGSRPRDWDDVLSLVEQTMDVPRFVPRLGTEERQLAGLPRLRAPNVPAQHRFDDDHLSPDSKGMRGDEFLALKPQGMSSMVPNALSYVRPGNNTLSLVQEVCLKTVASKASQDYWDALTDPGTYNVVPDLVSLHMRLRNIRQARASAQAVQLLQEQMIDKGIMPRPATYRIAMSSCVRDKNNHNSMKHATQILNTMLRLQEDVDAKAVTMFAELAVSFPLAKGSDLVDALTMLNPIVRNLRLQLSVGGQMRGNQGVGATYLKGNARQDAINALRRIHGVYDRLLYSNLIEEGQKASFKVEKAKLSSFIRRVMFKDGGDQSPAAKAVSEQELEPEEVDQHSYPKDTEDVVEKKTERDTRKVSERPRPLKYGWPNKPTRRTEREEAR</sequence>
<gene>
    <name evidence="4" type="ORF">T440DRAFT_497383</name>
</gene>
<feature type="compositionally biased region" description="Basic and acidic residues" evidence="3">
    <location>
        <begin position="681"/>
        <end position="710"/>
    </location>
</feature>
<organism evidence="4 5">
    <name type="scientific">Plenodomus tracheiphilus IPT5</name>
    <dbReference type="NCBI Taxonomy" id="1408161"/>
    <lineage>
        <taxon>Eukaryota</taxon>
        <taxon>Fungi</taxon>
        <taxon>Dikarya</taxon>
        <taxon>Ascomycota</taxon>
        <taxon>Pezizomycotina</taxon>
        <taxon>Dothideomycetes</taxon>
        <taxon>Pleosporomycetidae</taxon>
        <taxon>Pleosporales</taxon>
        <taxon>Pleosporineae</taxon>
        <taxon>Leptosphaeriaceae</taxon>
        <taxon>Plenodomus</taxon>
    </lineage>
</organism>
<dbReference type="OrthoDB" id="185373at2759"/>
<dbReference type="PROSITE" id="PS51375">
    <property type="entry name" value="PPR"/>
    <property type="match status" value="1"/>
</dbReference>
<dbReference type="NCBIfam" id="TIGR00756">
    <property type="entry name" value="PPR"/>
    <property type="match status" value="1"/>
</dbReference>
<reference evidence="4" key="1">
    <citation type="submission" date="2020-01" db="EMBL/GenBank/DDBJ databases">
        <authorList>
            <consortium name="DOE Joint Genome Institute"/>
            <person name="Haridas S."/>
            <person name="Albert R."/>
            <person name="Binder M."/>
            <person name="Bloem J."/>
            <person name="Labutti K."/>
            <person name="Salamov A."/>
            <person name="Andreopoulos B."/>
            <person name="Baker S.E."/>
            <person name="Barry K."/>
            <person name="Bills G."/>
            <person name="Bluhm B.H."/>
            <person name="Cannon C."/>
            <person name="Castanera R."/>
            <person name="Culley D.E."/>
            <person name="Daum C."/>
            <person name="Ezra D."/>
            <person name="Gonzalez J.B."/>
            <person name="Henrissat B."/>
            <person name="Kuo A."/>
            <person name="Liang C."/>
            <person name="Lipzen A."/>
            <person name="Lutzoni F."/>
            <person name="Magnuson J."/>
            <person name="Mondo S."/>
            <person name="Nolan M."/>
            <person name="Ohm R."/>
            <person name="Pangilinan J."/>
            <person name="Park H.-J."/>
            <person name="Ramirez L."/>
            <person name="Alfaro M."/>
            <person name="Sun H."/>
            <person name="Tritt A."/>
            <person name="Yoshinaga Y."/>
            <person name="Zwiers L.-H."/>
            <person name="Turgeon B.G."/>
            <person name="Goodwin S.B."/>
            <person name="Spatafora J.W."/>
            <person name="Crous P.W."/>
            <person name="Grigoriev I.V."/>
        </authorList>
    </citation>
    <scope>NUCLEOTIDE SEQUENCE</scope>
    <source>
        <strain evidence="4">IPT5</strain>
    </source>
</reference>
<feature type="compositionally biased region" description="Low complexity" evidence="3">
    <location>
        <begin position="82"/>
        <end position="94"/>
    </location>
</feature>
<evidence type="ECO:0000256" key="2">
    <source>
        <dbReference type="PROSITE-ProRule" id="PRU00708"/>
    </source>
</evidence>
<evidence type="ECO:0000313" key="4">
    <source>
        <dbReference type="EMBL" id="KAF2852875.1"/>
    </source>
</evidence>
<feature type="compositionally biased region" description="Basic and acidic residues" evidence="3">
    <location>
        <begin position="50"/>
        <end position="66"/>
    </location>
</feature>
<dbReference type="InterPro" id="IPR002885">
    <property type="entry name" value="PPR_rpt"/>
</dbReference>
<dbReference type="AlphaFoldDB" id="A0A6A7BEH6"/>
<name>A0A6A7BEH6_9PLEO</name>
<protein>
    <submittedName>
        <fullName evidence="4">Pentatricopeptide repeat protein-like protein</fullName>
    </submittedName>
</protein>
<feature type="region of interest" description="Disordered" evidence="3">
    <location>
        <begin position="662"/>
        <end position="730"/>
    </location>
</feature>